<evidence type="ECO:0000313" key="1">
    <source>
        <dbReference type="EMBL" id="SVA42273.1"/>
    </source>
</evidence>
<name>A0A381VRT2_9ZZZZ</name>
<protein>
    <submittedName>
        <fullName evidence="1">Uncharacterized protein</fullName>
    </submittedName>
</protein>
<proteinExistence type="predicted"/>
<dbReference type="EMBL" id="UINC01009424">
    <property type="protein sequence ID" value="SVA42273.1"/>
    <property type="molecule type" value="Genomic_DNA"/>
</dbReference>
<organism evidence="1">
    <name type="scientific">marine metagenome</name>
    <dbReference type="NCBI Taxonomy" id="408172"/>
    <lineage>
        <taxon>unclassified sequences</taxon>
        <taxon>metagenomes</taxon>
        <taxon>ecological metagenomes</taxon>
    </lineage>
</organism>
<gene>
    <name evidence="1" type="ORF">METZ01_LOCUS95127</name>
</gene>
<dbReference type="AlphaFoldDB" id="A0A381VRT2"/>
<sequence>MEKWGKVEDFGVFNENLIDYLNHNL</sequence>
<reference evidence="1" key="1">
    <citation type="submission" date="2018-05" db="EMBL/GenBank/DDBJ databases">
        <authorList>
            <person name="Lanie J.A."/>
            <person name="Ng W.-L."/>
            <person name="Kazmierczak K.M."/>
            <person name="Andrzejewski T.M."/>
            <person name="Davidsen T.M."/>
            <person name="Wayne K.J."/>
            <person name="Tettelin H."/>
            <person name="Glass J.I."/>
            <person name="Rusch D."/>
            <person name="Podicherti R."/>
            <person name="Tsui H.-C.T."/>
            <person name="Winkler M.E."/>
        </authorList>
    </citation>
    <scope>NUCLEOTIDE SEQUENCE</scope>
</reference>
<accession>A0A381VRT2</accession>